<organism evidence="1">
    <name type="scientific">hydrothermal vent metagenome</name>
    <dbReference type="NCBI Taxonomy" id="652676"/>
    <lineage>
        <taxon>unclassified sequences</taxon>
        <taxon>metagenomes</taxon>
        <taxon>ecological metagenomes</taxon>
    </lineage>
</organism>
<evidence type="ECO:0000313" key="1">
    <source>
        <dbReference type="EMBL" id="VAW86390.1"/>
    </source>
</evidence>
<dbReference type="EMBL" id="UOFP01000138">
    <property type="protein sequence ID" value="VAW86390.1"/>
    <property type="molecule type" value="Genomic_DNA"/>
</dbReference>
<proteinExistence type="predicted"/>
<sequence>MYNAQPKNSPNDDKLTEIQALIIDERQSVDQLITKSLHS</sequence>
<gene>
    <name evidence="1" type="ORF">MNBD_GAMMA18-577</name>
</gene>
<protein>
    <submittedName>
        <fullName evidence="1">Uncharacterized protein</fullName>
    </submittedName>
</protein>
<accession>A0A3B0ZBM4</accession>
<dbReference type="AlphaFoldDB" id="A0A3B0ZBM4"/>
<feature type="non-terminal residue" evidence="1">
    <location>
        <position position="39"/>
    </location>
</feature>
<name>A0A3B0ZBM4_9ZZZZ</name>
<reference evidence="1" key="1">
    <citation type="submission" date="2018-06" db="EMBL/GenBank/DDBJ databases">
        <authorList>
            <person name="Zhirakovskaya E."/>
        </authorList>
    </citation>
    <scope>NUCLEOTIDE SEQUENCE</scope>
</reference>